<proteinExistence type="inferred from homology"/>
<dbReference type="InterPro" id="IPR038356">
    <property type="entry name" value="Tma16_sf"/>
</dbReference>
<dbReference type="OrthoDB" id="270284at2759"/>
<feature type="region of interest" description="Disordered" evidence="2">
    <location>
        <begin position="189"/>
        <end position="236"/>
    </location>
</feature>
<dbReference type="RefSeq" id="XP_004343793.2">
    <property type="nucleotide sequence ID" value="XM_004343743.2"/>
</dbReference>
<dbReference type="Proteomes" id="UP000008743">
    <property type="component" value="Unassembled WGS sequence"/>
</dbReference>
<gene>
    <name evidence="3" type="ORF">CAOG_007069</name>
</gene>
<sequence>MPKLKPAKAAVKAEKVIHPESREAKRMARSVLRLNRVTMSKDDHAHRQVDPLVQRVSWFQQHVSTETTQVLEVEMHVLIQAYLRRNDQQLDEIRQEHASRKSRTKAAREDALDARIASETAEYNSGFQAPDLTVHKTLELVKNFSGNKAVLPALRMRSFKKSSAVAVQAEAMLQDIMAHHEQERLAEEQQLAEQQQQQQQQPQELQQQLQYTGSDAPMFDASAVNLGIPPSDESAC</sequence>
<evidence type="ECO:0000256" key="2">
    <source>
        <dbReference type="SAM" id="MobiDB-lite"/>
    </source>
</evidence>
<dbReference type="InParanoid" id="A0A0D2X4X1"/>
<keyword evidence="4" id="KW-1185">Reference proteome</keyword>
<dbReference type="AlphaFoldDB" id="A0A0D2X4X1"/>
<dbReference type="GO" id="GO:0005634">
    <property type="term" value="C:nucleus"/>
    <property type="evidence" value="ECO:0007669"/>
    <property type="project" value="TreeGrafter"/>
</dbReference>
<evidence type="ECO:0000256" key="1">
    <source>
        <dbReference type="ARBA" id="ARBA00034127"/>
    </source>
</evidence>
<dbReference type="Pfam" id="PF11176">
    <property type="entry name" value="Tma16"/>
    <property type="match status" value="1"/>
</dbReference>
<evidence type="ECO:0000313" key="3">
    <source>
        <dbReference type="EMBL" id="KJE96799.1"/>
    </source>
</evidence>
<dbReference type="STRING" id="595528.A0A0D2X4X1"/>
<accession>A0A0D2X4X1</accession>
<protein>
    <recommendedName>
        <fullName evidence="5">Translation machinery-associated protein 16</fullName>
    </recommendedName>
</protein>
<dbReference type="InterPro" id="IPR021346">
    <property type="entry name" value="Tma16"/>
</dbReference>
<feature type="compositionally biased region" description="Low complexity" evidence="2">
    <location>
        <begin position="189"/>
        <end position="210"/>
    </location>
</feature>
<name>A0A0D2X4X1_CAPO3</name>
<dbReference type="PANTHER" id="PTHR13349">
    <property type="entry name" value="TRANSLATION MACHINERY-ASSOCIATED PROTEIN 16"/>
    <property type="match status" value="1"/>
</dbReference>
<dbReference type="EMBL" id="KE346372">
    <property type="protein sequence ID" value="KJE96799.1"/>
    <property type="molecule type" value="Genomic_DNA"/>
</dbReference>
<dbReference type="PhylomeDB" id="A0A0D2X4X1"/>
<dbReference type="PANTHER" id="PTHR13349:SF2">
    <property type="entry name" value="TRANSLATION MACHINERY-ASSOCIATED PROTEIN 16"/>
    <property type="match status" value="1"/>
</dbReference>
<dbReference type="Gene3D" id="1.20.1440.170">
    <property type="entry name" value="Translation machinery-associated protein 16-like"/>
    <property type="match status" value="1"/>
</dbReference>
<reference evidence="4" key="1">
    <citation type="submission" date="2011-02" db="EMBL/GenBank/DDBJ databases">
        <title>The Genome Sequence of Capsaspora owczarzaki ATCC 30864.</title>
        <authorList>
            <person name="Russ C."/>
            <person name="Cuomo C."/>
            <person name="Burger G."/>
            <person name="Gray M.W."/>
            <person name="Holland P.W.H."/>
            <person name="King N."/>
            <person name="Lang F.B.F."/>
            <person name="Roger A.J."/>
            <person name="Ruiz-Trillo I."/>
            <person name="Young S.K."/>
            <person name="Zeng Q."/>
            <person name="Gargeya S."/>
            <person name="Alvarado L."/>
            <person name="Berlin A."/>
            <person name="Chapman S.B."/>
            <person name="Chen Z."/>
            <person name="Freedman E."/>
            <person name="Gellesch M."/>
            <person name="Goldberg J."/>
            <person name="Griggs A."/>
            <person name="Gujja S."/>
            <person name="Heilman E."/>
            <person name="Heiman D."/>
            <person name="Howarth C."/>
            <person name="Mehta T."/>
            <person name="Neiman D."/>
            <person name="Pearson M."/>
            <person name="Roberts A."/>
            <person name="Saif S."/>
            <person name="Shea T."/>
            <person name="Shenoy N."/>
            <person name="Sisk P."/>
            <person name="Stolte C."/>
            <person name="Sykes S."/>
            <person name="White J."/>
            <person name="Yandava C."/>
            <person name="Haas B."/>
            <person name="Nusbaum C."/>
            <person name="Birren B."/>
        </authorList>
    </citation>
    <scope>NUCLEOTIDE SEQUENCE</scope>
    <source>
        <strain evidence="4">ATCC 30864</strain>
    </source>
</reference>
<evidence type="ECO:0000313" key="4">
    <source>
        <dbReference type="Proteomes" id="UP000008743"/>
    </source>
</evidence>
<evidence type="ECO:0008006" key="5">
    <source>
        <dbReference type="Google" id="ProtNLM"/>
    </source>
</evidence>
<organism evidence="3 4">
    <name type="scientific">Capsaspora owczarzaki (strain ATCC 30864)</name>
    <dbReference type="NCBI Taxonomy" id="595528"/>
    <lineage>
        <taxon>Eukaryota</taxon>
        <taxon>Filasterea</taxon>
        <taxon>Capsaspora</taxon>
    </lineage>
</organism>
<comment type="similarity">
    <text evidence="1">Belongs to the TMA16 family.</text>
</comment>
<dbReference type="eggNOG" id="ENOG502RY79">
    <property type="taxonomic scope" value="Eukaryota"/>
</dbReference>